<dbReference type="Gene3D" id="2.160.10.10">
    <property type="entry name" value="Hexapeptide repeat proteins"/>
    <property type="match status" value="1"/>
</dbReference>
<keyword evidence="2" id="KW-1185">Reference proteome</keyword>
<organism evidence="1 2">
    <name type="scientific">Colwellia chukchiensis</name>
    <dbReference type="NCBI Taxonomy" id="641665"/>
    <lineage>
        <taxon>Bacteria</taxon>
        <taxon>Pseudomonadati</taxon>
        <taxon>Pseudomonadota</taxon>
        <taxon>Gammaproteobacteria</taxon>
        <taxon>Alteromonadales</taxon>
        <taxon>Colwelliaceae</taxon>
        <taxon>Colwellia</taxon>
    </lineage>
</organism>
<dbReference type="InterPro" id="IPR001451">
    <property type="entry name" value="Hexapep"/>
</dbReference>
<dbReference type="AlphaFoldDB" id="A0A1H7PKN8"/>
<dbReference type="Proteomes" id="UP000199297">
    <property type="component" value="Unassembled WGS sequence"/>
</dbReference>
<protein>
    <submittedName>
        <fullName evidence="1">Carbonic anhydrase or acetyltransferase, isoleucine patch superfamily</fullName>
    </submittedName>
</protein>
<gene>
    <name evidence="1" type="ORF">SAMN05216262_109146</name>
</gene>
<dbReference type="GO" id="GO:0016740">
    <property type="term" value="F:transferase activity"/>
    <property type="evidence" value="ECO:0007669"/>
    <property type="project" value="UniProtKB-KW"/>
</dbReference>
<proteinExistence type="predicted"/>
<dbReference type="EMBL" id="FOBI01000009">
    <property type="protein sequence ID" value="SEL36169.1"/>
    <property type="molecule type" value="Genomic_DNA"/>
</dbReference>
<dbReference type="PANTHER" id="PTHR13061:SF56">
    <property type="entry name" value="PROTEIN YRDA"/>
    <property type="match status" value="1"/>
</dbReference>
<name>A0A1H7PKN8_9GAMM</name>
<accession>A0A1H7PKN8</accession>
<keyword evidence="1" id="KW-0808">Transferase</keyword>
<dbReference type="PANTHER" id="PTHR13061">
    <property type="entry name" value="DYNACTIN SUBUNIT P25"/>
    <property type="match status" value="1"/>
</dbReference>
<dbReference type="InterPro" id="IPR047324">
    <property type="entry name" value="LbH_gamma_CA-like"/>
</dbReference>
<dbReference type="InterPro" id="IPR050484">
    <property type="entry name" value="Transf_Hexapept/Carb_Anhydrase"/>
</dbReference>
<dbReference type="CDD" id="cd04645">
    <property type="entry name" value="LbH_gamma_CA_like"/>
    <property type="match status" value="1"/>
</dbReference>
<evidence type="ECO:0000313" key="2">
    <source>
        <dbReference type="Proteomes" id="UP000199297"/>
    </source>
</evidence>
<dbReference type="STRING" id="641665.GCA_002104455_00844"/>
<dbReference type="SUPFAM" id="SSF51161">
    <property type="entry name" value="Trimeric LpxA-like enzymes"/>
    <property type="match status" value="1"/>
</dbReference>
<sequence>MKDAIRCSIFAKMPASILKNFHFMQINNFRSYRGITPQLGDAVYIHESAVLVGDIVLGDDVSVWPLVAARGDVNKITIGARSNIQDGTVLHVTRKSATNPDGYPLVIGADVTVGHKCMLHGCTLGDRILVGMGAIIMDGAIVEDDVFIGAGSLVPPNKTLKSGYLYVGNPVKQARVLKESEANFLKQSANNYVELKTEYLAAY</sequence>
<dbReference type="InterPro" id="IPR011004">
    <property type="entry name" value="Trimer_LpxA-like_sf"/>
</dbReference>
<reference evidence="2" key="1">
    <citation type="submission" date="2016-10" db="EMBL/GenBank/DDBJ databases">
        <authorList>
            <person name="Varghese N."/>
            <person name="Submissions S."/>
        </authorList>
    </citation>
    <scope>NUCLEOTIDE SEQUENCE [LARGE SCALE GENOMIC DNA]</scope>
    <source>
        <strain evidence="2">CGMCC 1.9127</strain>
    </source>
</reference>
<dbReference type="Pfam" id="PF14602">
    <property type="entry name" value="Hexapep_2"/>
    <property type="match status" value="2"/>
</dbReference>
<evidence type="ECO:0000313" key="1">
    <source>
        <dbReference type="EMBL" id="SEL36169.1"/>
    </source>
</evidence>